<dbReference type="EMBL" id="PDNA01000005">
    <property type="protein sequence ID" value="PGH27688.1"/>
    <property type="molecule type" value="Genomic_DNA"/>
</dbReference>
<evidence type="ECO:0000313" key="7">
    <source>
        <dbReference type="EMBL" id="PGH27688.1"/>
    </source>
</evidence>
<evidence type="ECO:0000256" key="3">
    <source>
        <dbReference type="ARBA" id="ARBA00022776"/>
    </source>
</evidence>
<evidence type="ECO:0000256" key="2">
    <source>
        <dbReference type="ARBA" id="ARBA00022618"/>
    </source>
</evidence>
<comment type="caution">
    <text evidence="7">The sequence shown here is derived from an EMBL/GenBank/DDBJ whole genome shotgun (WGS) entry which is preliminary data.</text>
</comment>
<dbReference type="OrthoDB" id="2351920at2759"/>
<feature type="region of interest" description="Disordered" evidence="6">
    <location>
        <begin position="202"/>
        <end position="225"/>
    </location>
</feature>
<evidence type="ECO:0000256" key="5">
    <source>
        <dbReference type="ARBA" id="ARBA00023306"/>
    </source>
</evidence>
<evidence type="ECO:0000256" key="4">
    <source>
        <dbReference type="ARBA" id="ARBA00022786"/>
    </source>
</evidence>
<organism evidence="7 8">
    <name type="scientific">Polytolypa hystricis (strain UAMH7299)</name>
    <dbReference type="NCBI Taxonomy" id="1447883"/>
    <lineage>
        <taxon>Eukaryota</taxon>
        <taxon>Fungi</taxon>
        <taxon>Dikarya</taxon>
        <taxon>Ascomycota</taxon>
        <taxon>Pezizomycotina</taxon>
        <taxon>Eurotiomycetes</taxon>
        <taxon>Eurotiomycetidae</taxon>
        <taxon>Onygenales</taxon>
        <taxon>Onygenales incertae sedis</taxon>
        <taxon>Polytolypa</taxon>
    </lineage>
</organism>
<dbReference type="PANTHER" id="PTHR28526:SF1">
    <property type="entry name" value="ANAPHASE-PROMOTING COMPLEX SUBUNIT 13"/>
    <property type="match status" value="1"/>
</dbReference>
<protein>
    <submittedName>
        <fullName evidence="7">Uncharacterized protein</fullName>
    </submittedName>
</protein>
<dbReference type="Pfam" id="PF05839">
    <property type="entry name" value="Apc13p"/>
    <property type="match status" value="1"/>
</dbReference>
<keyword evidence="5" id="KW-0131">Cell cycle</keyword>
<dbReference type="InterPro" id="IPR008401">
    <property type="entry name" value="Apc13"/>
</dbReference>
<sequence>MFIRQVVKLNQQSQAISLPPFAKPAESKQTTASSALPWKQTIFKYPKRKVAQIVAMSKDSSPTYIHFHHPRLADVFEDFNRPHTHTTPTTSSSSSSSSSTQQQPGAQSSSNTTTNPQPSTTNPSNTTNNNNTNNNNPTFLPIEDIYVSPQHQPVNPEDEDDVVPDQHAAFGIARAMDRRREVVWRDLGLEELMGGVRIGRAGGGGGGGGRGEKRGGAGRKVTCLR</sequence>
<evidence type="ECO:0000256" key="1">
    <source>
        <dbReference type="ARBA" id="ARBA00006940"/>
    </source>
</evidence>
<accession>A0A2B7Z3I7</accession>
<keyword evidence="3" id="KW-0498">Mitosis</keyword>
<keyword evidence="8" id="KW-1185">Reference proteome</keyword>
<gene>
    <name evidence="7" type="ORF">AJ80_00703</name>
</gene>
<feature type="region of interest" description="Disordered" evidence="6">
    <location>
        <begin position="80"/>
        <end position="141"/>
    </location>
</feature>
<dbReference type="GO" id="GO:0005680">
    <property type="term" value="C:anaphase-promoting complex"/>
    <property type="evidence" value="ECO:0007669"/>
    <property type="project" value="InterPro"/>
</dbReference>
<evidence type="ECO:0000256" key="6">
    <source>
        <dbReference type="SAM" id="MobiDB-lite"/>
    </source>
</evidence>
<feature type="compositionally biased region" description="Low complexity" evidence="6">
    <location>
        <begin position="86"/>
        <end position="138"/>
    </location>
</feature>
<proteinExistence type="inferred from homology"/>
<keyword evidence="2" id="KW-0132">Cell division</keyword>
<dbReference type="GO" id="GO:0051301">
    <property type="term" value="P:cell division"/>
    <property type="evidence" value="ECO:0007669"/>
    <property type="project" value="UniProtKB-KW"/>
</dbReference>
<reference evidence="7 8" key="1">
    <citation type="submission" date="2017-10" db="EMBL/GenBank/DDBJ databases">
        <title>Comparative genomics in systemic dimorphic fungi from Ajellomycetaceae.</title>
        <authorList>
            <person name="Munoz J.F."/>
            <person name="Mcewen J.G."/>
            <person name="Clay O.K."/>
            <person name="Cuomo C.A."/>
        </authorList>
    </citation>
    <scope>NUCLEOTIDE SEQUENCE [LARGE SCALE GENOMIC DNA]</scope>
    <source>
        <strain evidence="7 8">UAMH7299</strain>
    </source>
</reference>
<dbReference type="AlphaFoldDB" id="A0A2B7Z3I7"/>
<name>A0A2B7Z3I7_POLH7</name>
<keyword evidence="4" id="KW-0833">Ubl conjugation pathway</keyword>
<dbReference type="PANTHER" id="PTHR28526">
    <property type="entry name" value="ANAPHASE-PROMOTING COMPLEX SUBUNIT 13"/>
    <property type="match status" value="1"/>
</dbReference>
<dbReference type="Proteomes" id="UP000224634">
    <property type="component" value="Unassembled WGS sequence"/>
</dbReference>
<evidence type="ECO:0000313" key="8">
    <source>
        <dbReference type="Proteomes" id="UP000224634"/>
    </source>
</evidence>
<comment type="similarity">
    <text evidence="1">Belongs to the APC13 family.</text>
</comment>